<protein>
    <recommendedName>
        <fullName evidence="4">Transmembrane protein 128</fullName>
    </recommendedName>
</protein>
<gene>
    <name evidence="2" type="ORF">Nepgr_020794</name>
</gene>
<keyword evidence="3" id="KW-1185">Reference proteome</keyword>
<comment type="caution">
    <text evidence="2">The sequence shown here is derived from an EMBL/GenBank/DDBJ whole genome shotgun (WGS) entry which is preliminary data.</text>
</comment>
<dbReference type="Pfam" id="PF20479">
    <property type="entry name" value="TMEM128"/>
    <property type="match status" value="1"/>
</dbReference>
<feature type="transmembrane region" description="Helical" evidence="1">
    <location>
        <begin position="129"/>
        <end position="150"/>
    </location>
</feature>
<evidence type="ECO:0000313" key="3">
    <source>
        <dbReference type="Proteomes" id="UP001279734"/>
    </source>
</evidence>
<dbReference type="EMBL" id="BSYO01000020">
    <property type="protein sequence ID" value="GMH18953.1"/>
    <property type="molecule type" value="Genomic_DNA"/>
</dbReference>
<evidence type="ECO:0000313" key="2">
    <source>
        <dbReference type="EMBL" id="GMH18953.1"/>
    </source>
</evidence>
<keyword evidence="1" id="KW-1133">Transmembrane helix</keyword>
<dbReference type="InterPro" id="IPR033579">
    <property type="entry name" value="TMEM128"/>
</dbReference>
<feature type="transmembrane region" description="Helical" evidence="1">
    <location>
        <begin position="157"/>
        <end position="177"/>
    </location>
</feature>
<keyword evidence="1" id="KW-0472">Membrane</keyword>
<dbReference type="PANTHER" id="PTHR31134:SF1">
    <property type="entry name" value="TRANSMEMBRANE PROTEIN 128"/>
    <property type="match status" value="1"/>
</dbReference>
<keyword evidence="1" id="KW-0812">Transmembrane</keyword>
<accession>A0AAD3SWT8</accession>
<dbReference type="PANTHER" id="PTHR31134">
    <property type="entry name" value="TRANSMEMBRANE PROTEIN 128"/>
    <property type="match status" value="1"/>
</dbReference>
<organism evidence="2 3">
    <name type="scientific">Nepenthes gracilis</name>
    <name type="common">Slender pitcher plant</name>
    <dbReference type="NCBI Taxonomy" id="150966"/>
    <lineage>
        <taxon>Eukaryota</taxon>
        <taxon>Viridiplantae</taxon>
        <taxon>Streptophyta</taxon>
        <taxon>Embryophyta</taxon>
        <taxon>Tracheophyta</taxon>
        <taxon>Spermatophyta</taxon>
        <taxon>Magnoliopsida</taxon>
        <taxon>eudicotyledons</taxon>
        <taxon>Gunneridae</taxon>
        <taxon>Pentapetalae</taxon>
        <taxon>Caryophyllales</taxon>
        <taxon>Nepenthaceae</taxon>
        <taxon>Nepenthes</taxon>
    </lineage>
</organism>
<feature type="transmembrane region" description="Helical" evidence="1">
    <location>
        <begin position="49"/>
        <end position="69"/>
    </location>
</feature>
<evidence type="ECO:0000256" key="1">
    <source>
        <dbReference type="SAM" id="Phobius"/>
    </source>
</evidence>
<sequence>MSGETPSAGNFMRQRHSCGYASSGDELEDDACSRPPQPLPPSITGARSWIDVMENVLWISSAAFIVYFGDRHSNFIYLLLHDNRIRRMPLYLGLVGFLSNAAYFLYANISTWGIRKYNERWDLIGDSALPFVTIGFISFCLLTLALWPIWSFLTLPLVFTLFMACTVISPYFVGGTFKPPAGVFRTD</sequence>
<dbReference type="AlphaFoldDB" id="A0AAD3SWT8"/>
<proteinExistence type="predicted"/>
<dbReference type="Proteomes" id="UP001279734">
    <property type="component" value="Unassembled WGS sequence"/>
</dbReference>
<evidence type="ECO:0008006" key="4">
    <source>
        <dbReference type="Google" id="ProtNLM"/>
    </source>
</evidence>
<feature type="transmembrane region" description="Helical" evidence="1">
    <location>
        <begin position="90"/>
        <end position="109"/>
    </location>
</feature>
<name>A0AAD3SWT8_NEPGR</name>
<reference evidence="2" key="1">
    <citation type="submission" date="2023-05" db="EMBL/GenBank/DDBJ databases">
        <title>Nepenthes gracilis genome sequencing.</title>
        <authorList>
            <person name="Fukushima K."/>
        </authorList>
    </citation>
    <scope>NUCLEOTIDE SEQUENCE</scope>
    <source>
        <strain evidence="2">SING2019-196</strain>
    </source>
</reference>